<proteinExistence type="predicted"/>
<dbReference type="Proteomes" id="UP000054324">
    <property type="component" value="Unassembled WGS sequence"/>
</dbReference>
<feature type="region of interest" description="Disordered" evidence="1">
    <location>
        <begin position="35"/>
        <end position="71"/>
    </location>
</feature>
<name>A0A074Z5J1_OPIVI</name>
<dbReference type="GeneID" id="20329026"/>
<evidence type="ECO:0000313" key="3">
    <source>
        <dbReference type="Proteomes" id="UP000054324"/>
    </source>
</evidence>
<feature type="non-terminal residue" evidence="2">
    <location>
        <position position="71"/>
    </location>
</feature>
<reference evidence="2 3" key="1">
    <citation type="submission" date="2013-11" db="EMBL/GenBank/DDBJ databases">
        <title>Opisthorchis viverrini - life in the bile duct.</title>
        <authorList>
            <person name="Young N.D."/>
            <person name="Nagarajan N."/>
            <person name="Lin S.J."/>
            <person name="Korhonen P.K."/>
            <person name="Jex A.R."/>
            <person name="Hall R.S."/>
            <person name="Safavi-Hemami H."/>
            <person name="Kaewkong W."/>
            <person name="Bertrand D."/>
            <person name="Gao S."/>
            <person name="Seet Q."/>
            <person name="Wongkham S."/>
            <person name="Teh B.T."/>
            <person name="Wongkham C."/>
            <person name="Intapan P.M."/>
            <person name="Maleewong W."/>
            <person name="Yang X."/>
            <person name="Hu M."/>
            <person name="Wang Z."/>
            <person name="Hofmann A."/>
            <person name="Sternberg P.W."/>
            <person name="Tan P."/>
            <person name="Wang J."/>
            <person name="Gasser R.B."/>
        </authorList>
    </citation>
    <scope>NUCLEOTIDE SEQUENCE [LARGE SCALE GENOMIC DNA]</scope>
</reference>
<sequence length="71" mass="8161">GLFAELDNLVASVSSPIEVRTSPTQKRTGVYFRQPVEENTNEEDVDTGNRISDARNFDQYWEPTTQREELL</sequence>
<dbReference type="AlphaFoldDB" id="A0A074Z5J1"/>
<dbReference type="KEGG" id="ovi:T265_14860"/>
<keyword evidence="3" id="KW-1185">Reference proteome</keyword>
<dbReference type="EMBL" id="KL596900">
    <property type="protein sequence ID" value="KER22401.1"/>
    <property type="molecule type" value="Genomic_DNA"/>
</dbReference>
<accession>A0A074Z5J1</accession>
<feature type="non-terminal residue" evidence="2">
    <location>
        <position position="1"/>
    </location>
</feature>
<evidence type="ECO:0000313" key="2">
    <source>
        <dbReference type="EMBL" id="KER22401.1"/>
    </source>
</evidence>
<protein>
    <submittedName>
        <fullName evidence="2">Uncharacterized protein</fullName>
    </submittedName>
</protein>
<dbReference type="RefSeq" id="XP_009173848.1">
    <property type="nucleotide sequence ID" value="XM_009175584.1"/>
</dbReference>
<dbReference type="CTD" id="20329026"/>
<evidence type="ECO:0000256" key="1">
    <source>
        <dbReference type="SAM" id="MobiDB-lite"/>
    </source>
</evidence>
<gene>
    <name evidence="2" type="ORF">T265_14860</name>
</gene>
<organism evidence="2 3">
    <name type="scientific">Opisthorchis viverrini</name>
    <name type="common">Southeast Asian liver fluke</name>
    <dbReference type="NCBI Taxonomy" id="6198"/>
    <lineage>
        <taxon>Eukaryota</taxon>
        <taxon>Metazoa</taxon>
        <taxon>Spiralia</taxon>
        <taxon>Lophotrochozoa</taxon>
        <taxon>Platyhelminthes</taxon>
        <taxon>Trematoda</taxon>
        <taxon>Digenea</taxon>
        <taxon>Opisthorchiida</taxon>
        <taxon>Opisthorchiata</taxon>
        <taxon>Opisthorchiidae</taxon>
        <taxon>Opisthorchis</taxon>
    </lineage>
</organism>